<comment type="caution">
    <text evidence="5">The sequence shown here is derived from an EMBL/GenBank/DDBJ whole genome shotgun (WGS) entry which is preliminary data.</text>
</comment>
<dbReference type="SUPFAM" id="SSF55073">
    <property type="entry name" value="Nucleotide cyclase"/>
    <property type="match status" value="1"/>
</dbReference>
<dbReference type="Pfam" id="PF00990">
    <property type="entry name" value="GGDEF"/>
    <property type="match status" value="1"/>
</dbReference>
<dbReference type="PROSITE" id="PS50887">
    <property type="entry name" value="GGDEF"/>
    <property type="match status" value="1"/>
</dbReference>
<evidence type="ECO:0000256" key="3">
    <source>
        <dbReference type="SAM" id="Phobius"/>
    </source>
</evidence>
<dbReference type="EMBL" id="JAEANY010000002">
    <property type="protein sequence ID" value="MBH5322572.1"/>
    <property type="molecule type" value="Genomic_DNA"/>
</dbReference>
<dbReference type="PANTHER" id="PTHR45138:SF9">
    <property type="entry name" value="DIGUANYLATE CYCLASE DGCM-RELATED"/>
    <property type="match status" value="1"/>
</dbReference>
<dbReference type="InterPro" id="IPR029016">
    <property type="entry name" value="GAF-like_dom_sf"/>
</dbReference>
<dbReference type="InterPro" id="IPR050469">
    <property type="entry name" value="Diguanylate_Cyclase"/>
</dbReference>
<dbReference type="RefSeq" id="WP_197921260.1">
    <property type="nucleotide sequence ID" value="NZ_CAWPTA010000007.1"/>
</dbReference>
<reference evidence="5 6" key="1">
    <citation type="submission" date="2020-11" db="EMBL/GenBank/DDBJ databases">
        <title>Erythrobacter sediminis sp. nov., a marine bacterium from a tidal flat of Garorim Bay.</title>
        <authorList>
            <person name="Kim D."/>
            <person name="Yoo Y."/>
            <person name="Kim J.-J."/>
        </authorList>
    </citation>
    <scope>NUCLEOTIDE SEQUENCE [LARGE SCALE GENOMIC DNA]</scope>
    <source>
        <strain evidence="5 6">JGD-13</strain>
    </source>
</reference>
<dbReference type="InterPro" id="IPR003018">
    <property type="entry name" value="GAF"/>
</dbReference>
<dbReference type="SMART" id="SM00065">
    <property type="entry name" value="GAF"/>
    <property type="match status" value="1"/>
</dbReference>
<gene>
    <name evidence="5" type="ORF">I5L03_08235</name>
</gene>
<organism evidence="5 6">
    <name type="scientific">Aurantiacibacter sediminis</name>
    <dbReference type="NCBI Taxonomy" id="2793064"/>
    <lineage>
        <taxon>Bacteria</taxon>
        <taxon>Pseudomonadati</taxon>
        <taxon>Pseudomonadota</taxon>
        <taxon>Alphaproteobacteria</taxon>
        <taxon>Sphingomonadales</taxon>
        <taxon>Erythrobacteraceae</taxon>
        <taxon>Aurantiacibacter</taxon>
    </lineage>
</organism>
<dbReference type="NCBIfam" id="TIGR00254">
    <property type="entry name" value="GGDEF"/>
    <property type="match status" value="1"/>
</dbReference>
<sequence>MTGTDIQADFDPLSGKIIKTIRIAMQIGLLLAVLGTILEAFVAPQQRFLLMGMTLACLTVSIVSGILLARFRKAETREKSRMLQQQLEAQEQIEELFGLTDTLQSADGNEDAAQVLAASGRRLLPGCGGALYVFNNSRDRLDLVNEWDMPDGYSPVASLTPSNCWALKRGKDHLNEVHEDCLQCSHYVGEVASIEVPMIARGKVYGLLILADRGGDGANVDRARRVARALADSTSLALSNISLREQLRTQTLRDPMTGLYNRRYMEDALERFIATARRKDQSTAALMIDLDNFKKLNDEHGHAKGDAVLKEVAAQLVAAVRPSDIVCRYGGEELLVLLPDCNLQEAAERAEQMRSRVASLSQTMDCPVSASFGVSAMPECSHSASELLSSADAALYVAKDAGKDQVRIAPKAVTTERTPKLVASS</sequence>
<dbReference type="InterPro" id="IPR029787">
    <property type="entry name" value="Nucleotide_cyclase"/>
</dbReference>
<evidence type="ECO:0000259" key="4">
    <source>
        <dbReference type="PROSITE" id="PS50887"/>
    </source>
</evidence>
<protein>
    <recommendedName>
        <fullName evidence="1">diguanylate cyclase</fullName>
        <ecNumber evidence="1">2.7.7.65</ecNumber>
    </recommendedName>
</protein>
<keyword evidence="6" id="KW-1185">Reference proteome</keyword>
<feature type="transmembrane region" description="Helical" evidence="3">
    <location>
        <begin position="48"/>
        <end position="71"/>
    </location>
</feature>
<evidence type="ECO:0000256" key="2">
    <source>
        <dbReference type="ARBA" id="ARBA00034247"/>
    </source>
</evidence>
<dbReference type="InterPro" id="IPR043128">
    <property type="entry name" value="Rev_trsase/Diguanyl_cyclase"/>
</dbReference>
<dbReference type="CDD" id="cd01949">
    <property type="entry name" value="GGDEF"/>
    <property type="match status" value="1"/>
</dbReference>
<dbReference type="SMART" id="SM00267">
    <property type="entry name" value="GGDEF"/>
    <property type="match status" value="1"/>
</dbReference>
<evidence type="ECO:0000256" key="1">
    <source>
        <dbReference type="ARBA" id="ARBA00012528"/>
    </source>
</evidence>
<dbReference type="Proteomes" id="UP000602442">
    <property type="component" value="Unassembled WGS sequence"/>
</dbReference>
<dbReference type="EC" id="2.7.7.65" evidence="1"/>
<dbReference type="Gene3D" id="3.30.450.40">
    <property type="match status" value="1"/>
</dbReference>
<feature type="domain" description="GGDEF" evidence="4">
    <location>
        <begin position="281"/>
        <end position="411"/>
    </location>
</feature>
<evidence type="ECO:0000313" key="6">
    <source>
        <dbReference type="Proteomes" id="UP000602442"/>
    </source>
</evidence>
<dbReference type="Gene3D" id="3.30.70.270">
    <property type="match status" value="1"/>
</dbReference>
<comment type="catalytic activity">
    <reaction evidence="2">
        <text>2 GTP = 3',3'-c-di-GMP + 2 diphosphate</text>
        <dbReference type="Rhea" id="RHEA:24898"/>
        <dbReference type="ChEBI" id="CHEBI:33019"/>
        <dbReference type="ChEBI" id="CHEBI:37565"/>
        <dbReference type="ChEBI" id="CHEBI:58805"/>
        <dbReference type="EC" id="2.7.7.65"/>
    </reaction>
</comment>
<accession>A0ABS0N4C1</accession>
<keyword evidence="3" id="KW-0812">Transmembrane</keyword>
<proteinExistence type="predicted"/>
<dbReference type="SUPFAM" id="SSF55781">
    <property type="entry name" value="GAF domain-like"/>
    <property type="match status" value="1"/>
</dbReference>
<keyword evidence="3" id="KW-0472">Membrane</keyword>
<name>A0ABS0N4C1_9SPHN</name>
<feature type="transmembrane region" description="Helical" evidence="3">
    <location>
        <begin position="23"/>
        <end position="42"/>
    </location>
</feature>
<evidence type="ECO:0000313" key="5">
    <source>
        <dbReference type="EMBL" id="MBH5322572.1"/>
    </source>
</evidence>
<keyword evidence="3" id="KW-1133">Transmembrane helix</keyword>
<dbReference type="PANTHER" id="PTHR45138">
    <property type="entry name" value="REGULATORY COMPONENTS OF SENSORY TRANSDUCTION SYSTEM"/>
    <property type="match status" value="1"/>
</dbReference>
<dbReference type="InterPro" id="IPR000160">
    <property type="entry name" value="GGDEF_dom"/>
</dbReference>